<gene>
    <name evidence="1" type="ORF">HHU12_21505</name>
</gene>
<comment type="caution">
    <text evidence="1">The sequence shown here is derived from an EMBL/GenBank/DDBJ whole genome shotgun (WGS) entry which is preliminary data.</text>
</comment>
<dbReference type="AlphaFoldDB" id="A0A7X9RXN3"/>
<evidence type="ECO:0000313" key="1">
    <source>
        <dbReference type="EMBL" id="NME70567.1"/>
    </source>
</evidence>
<dbReference type="Proteomes" id="UP000576082">
    <property type="component" value="Unassembled WGS sequence"/>
</dbReference>
<keyword evidence="2" id="KW-1185">Reference proteome</keyword>
<accession>A0A7X9RXN3</accession>
<proteinExistence type="predicted"/>
<sequence length="134" mass="15785">MYLLFHLEHLPMAVKEHEVFIANSLHETKDETKGYIYFHVTIGEYEFIASMDYTISYNTQEYQGDYWTPPFTEYTFRGLSIDYGSYEIVGGKTDLDEFSKHDQCSLKCGIKHTVMRESKTVEENPFDFFDIEEA</sequence>
<reference evidence="1 2" key="1">
    <citation type="submission" date="2020-04" db="EMBL/GenBank/DDBJ databases">
        <title>Flammeovirga sp. SR4, a novel species isolated from seawater.</title>
        <authorList>
            <person name="Wang X."/>
        </authorList>
    </citation>
    <scope>NUCLEOTIDE SEQUENCE [LARGE SCALE GENOMIC DNA]</scope>
    <source>
        <strain evidence="1 2">ATCC 23126</strain>
    </source>
</reference>
<organism evidence="1 2">
    <name type="scientific">Flammeovirga aprica JL-4</name>
    <dbReference type="NCBI Taxonomy" id="694437"/>
    <lineage>
        <taxon>Bacteria</taxon>
        <taxon>Pseudomonadati</taxon>
        <taxon>Bacteroidota</taxon>
        <taxon>Cytophagia</taxon>
        <taxon>Cytophagales</taxon>
        <taxon>Flammeovirgaceae</taxon>
        <taxon>Flammeovirga</taxon>
    </lineage>
</organism>
<dbReference type="EMBL" id="JABANE010000067">
    <property type="protein sequence ID" value="NME70567.1"/>
    <property type="molecule type" value="Genomic_DNA"/>
</dbReference>
<name>A0A7X9RXN3_9BACT</name>
<evidence type="ECO:0000313" key="2">
    <source>
        <dbReference type="Proteomes" id="UP000576082"/>
    </source>
</evidence>
<dbReference type="RefSeq" id="WP_169658800.1">
    <property type="nucleotide sequence ID" value="NZ_JABANE010000067.1"/>
</dbReference>
<protein>
    <submittedName>
        <fullName evidence="1">Uncharacterized protein</fullName>
    </submittedName>
</protein>